<dbReference type="Pfam" id="PF13302">
    <property type="entry name" value="Acetyltransf_3"/>
    <property type="match status" value="1"/>
</dbReference>
<dbReference type="PANTHER" id="PTHR43415:SF3">
    <property type="entry name" value="GNAT-FAMILY ACETYLTRANSFERASE"/>
    <property type="match status" value="1"/>
</dbReference>
<keyword evidence="2" id="KW-0378">Hydrolase</keyword>
<reference evidence="2 3" key="1">
    <citation type="submission" date="2023-03" db="EMBL/GenBank/DDBJ databases">
        <title>Draft genome sequence of Thalassotalea insulae KCTC 62186T.</title>
        <authorList>
            <person name="Sawabe T."/>
        </authorList>
    </citation>
    <scope>NUCLEOTIDE SEQUENCE [LARGE SCALE GENOMIC DNA]</scope>
    <source>
        <strain evidence="2 3">KCTC 62186</strain>
    </source>
</reference>
<organism evidence="2 3">
    <name type="scientific">Thalassotalea insulae</name>
    <dbReference type="NCBI Taxonomy" id="2056778"/>
    <lineage>
        <taxon>Bacteria</taxon>
        <taxon>Pseudomonadati</taxon>
        <taxon>Pseudomonadota</taxon>
        <taxon>Gammaproteobacteria</taxon>
        <taxon>Alteromonadales</taxon>
        <taxon>Colwelliaceae</taxon>
        <taxon>Thalassotalea</taxon>
    </lineage>
</organism>
<dbReference type="Gene3D" id="3.40.630.30">
    <property type="match status" value="1"/>
</dbReference>
<dbReference type="InterPro" id="IPR000182">
    <property type="entry name" value="GNAT_dom"/>
</dbReference>
<sequence>MKIAFRVDASNVIGIGHVMRCLTLAKALTERGAEICFISRILTGHIFADIIAAGYQVYPLPKPRKKIIKSDTSTWLGESFDTEIEQISPYFTTSSIKSNKVDLLIVDHYAIDKYWHQAMRPYCQKLMVIDDLANREYDCDILLDQTLNRQATSYKNLVPNHCLLMLGQAYMLLREEFSLWREQAQIKRKKANLTTSSILLMLGGSDPLKMVTETLSAFGRLQKEGKNSSLTIILPSNIQFSDRVHEKIKGITNIQLIIGSDNVAELMYQADIAIGSCGSVSWERCSLGLPTLSIVTAENQITLNQELNKQNAVLTTGLIDEINATRIYQNLMVLLNDNTLYQQLSRNAFTCCDANGSRRVTPILIGLNQELTLRPATALDKELLFSWQRQESIRQYSNTPKPPSWHEHSLWFDKCILDKNKELFILTLANQQAVGMIRLDKSTPIEVKSTKPTHTISIIIDPQFQGKKLGLLALKTLIKQKPNSYFLAQVHPENVPSNKLFLLAGFTKISTDMYQHST</sequence>
<comment type="caution">
    <text evidence="2">The sequence shown here is derived from an EMBL/GenBank/DDBJ whole genome shotgun (WGS) entry which is preliminary data.</text>
</comment>
<evidence type="ECO:0000259" key="1">
    <source>
        <dbReference type="PROSITE" id="PS51186"/>
    </source>
</evidence>
<evidence type="ECO:0000313" key="2">
    <source>
        <dbReference type="EMBL" id="GLX77634.1"/>
    </source>
</evidence>
<dbReference type="Gene3D" id="3.40.50.11190">
    <property type="match status" value="1"/>
</dbReference>
<dbReference type="NCBIfam" id="TIGR03590">
    <property type="entry name" value="PseG"/>
    <property type="match status" value="1"/>
</dbReference>
<dbReference type="PROSITE" id="PS51186">
    <property type="entry name" value="GNAT"/>
    <property type="match status" value="1"/>
</dbReference>
<dbReference type="EMBL" id="BSST01000001">
    <property type="protein sequence ID" value="GLX77634.1"/>
    <property type="molecule type" value="Genomic_DNA"/>
</dbReference>
<feature type="domain" description="N-acetyltransferase" evidence="1">
    <location>
        <begin position="371"/>
        <end position="518"/>
    </location>
</feature>
<accession>A0ABQ6GR17</accession>
<proteinExistence type="predicted"/>
<dbReference type="InterPro" id="IPR020023">
    <property type="entry name" value="PseG"/>
</dbReference>
<dbReference type="InterPro" id="IPR016181">
    <property type="entry name" value="Acyl_CoA_acyltransferase"/>
</dbReference>
<dbReference type="SUPFAM" id="SSF55729">
    <property type="entry name" value="Acyl-CoA N-acyltransferases (Nat)"/>
    <property type="match status" value="1"/>
</dbReference>
<dbReference type="Gene3D" id="3.40.50.2000">
    <property type="entry name" value="Glycogen Phosphorylase B"/>
    <property type="match status" value="1"/>
</dbReference>
<protein>
    <submittedName>
        <fullName evidence="2">UDP-2,4-diacetamido-2,4, 6-trideoxy-beta-L-altropyranose hydrolase</fullName>
    </submittedName>
</protein>
<dbReference type="RefSeq" id="WP_284243505.1">
    <property type="nucleotide sequence ID" value="NZ_BSST01000001.1"/>
</dbReference>
<evidence type="ECO:0000313" key="3">
    <source>
        <dbReference type="Proteomes" id="UP001157186"/>
    </source>
</evidence>
<dbReference type="GO" id="GO:0016787">
    <property type="term" value="F:hydrolase activity"/>
    <property type="evidence" value="ECO:0007669"/>
    <property type="project" value="UniProtKB-KW"/>
</dbReference>
<dbReference type="PANTHER" id="PTHR43415">
    <property type="entry name" value="SPERMIDINE N(1)-ACETYLTRANSFERASE"/>
    <property type="match status" value="1"/>
</dbReference>
<gene>
    <name evidence="2" type="ORF">tinsulaeT_09740</name>
</gene>
<dbReference type="SUPFAM" id="SSF53756">
    <property type="entry name" value="UDP-Glycosyltransferase/glycogen phosphorylase"/>
    <property type="match status" value="1"/>
</dbReference>
<dbReference type="Proteomes" id="UP001157186">
    <property type="component" value="Unassembled WGS sequence"/>
</dbReference>
<keyword evidence="3" id="KW-1185">Reference proteome</keyword>
<name>A0ABQ6GR17_9GAMM</name>